<reference evidence="5 6" key="1">
    <citation type="journal article" date="2014" name="Mol. Plant">
        <title>Chromosome Scale Genome Assembly and Transcriptome Profiling of Nannochloropsis gaditana in Nitrogen Depletion.</title>
        <authorList>
            <person name="Corteggiani Carpinelli E."/>
            <person name="Telatin A."/>
            <person name="Vitulo N."/>
            <person name="Forcato C."/>
            <person name="D'Angelo M."/>
            <person name="Schiavon R."/>
            <person name="Vezzi A."/>
            <person name="Giacometti G.M."/>
            <person name="Morosinotto T."/>
            <person name="Valle G."/>
        </authorList>
    </citation>
    <scope>NUCLEOTIDE SEQUENCE [LARGE SCALE GENOMIC DNA]</scope>
    <source>
        <strain evidence="5 6">B-31</strain>
    </source>
</reference>
<feature type="compositionally biased region" description="Basic and acidic residues" evidence="3">
    <location>
        <begin position="232"/>
        <end position="256"/>
    </location>
</feature>
<keyword evidence="1" id="KW-0808">Transferase</keyword>
<dbReference type="Gene3D" id="3.10.110.10">
    <property type="entry name" value="Ubiquitin Conjugating Enzyme"/>
    <property type="match status" value="1"/>
</dbReference>
<keyword evidence="4" id="KW-0732">Signal</keyword>
<evidence type="ECO:0000256" key="2">
    <source>
        <dbReference type="ARBA" id="ARBA00022786"/>
    </source>
</evidence>
<evidence type="ECO:0000256" key="1">
    <source>
        <dbReference type="ARBA" id="ARBA00022679"/>
    </source>
</evidence>
<proteinExistence type="predicted"/>
<evidence type="ECO:0000313" key="6">
    <source>
        <dbReference type="Proteomes" id="UP000019335"/>
    </source>
</evidence>
<gene>
    <name evidence="5" type="ORF">Naga_101952g1</name>
</gene>
<sequence>LPPPPPPLALVCLSLLGTWSGEPWDPAHSNLSQLFISILAFIFTTEPLRNEPGLEASSPATVALYNAYLRLETLRTAMIGTLARPPALPPSEFEGVVKQHFREAWAGAIRPDLMQWGEREVLGEGGREGGKEGGKECWAAISGQITRMGWFQQAVGKKRYKAMMKALVESMDALVAGLEGEGGEGGGGGGATEAVCRQGPLGCGTEAQGRWRPRRRGGKGEASGGAGTGWKADGDRRQEGEGKKESRSGEGERSAGEEGMGADGWGCGRSEAAFSHGRDRERVRREPWA</sequence>
<keyword evidence="2" id="KW-0833">Ubl conjugation pathway</keyword>
<feature type="compositionally biased region" description="Gly residues" evidence="3">
    <location>
        <begin position="258"/>
        <end position="267"/>
    </location>
</feature>
<dbReference type="AlphaFoldDB" id="W7TJC2"/>
<organism evidence="5 6">
    <name type="scientific">Nannochloropsis gaditana</name>
    <dbReference type="NCBI Taxonomy" id="72520"/>
    <lineage>
        <taxon>Eukaryota</taxon>
        <taxon>Sar</taxon>
        <taxon>Stramenopiles</taxon>
        <taxon>Ochrophyta</taxon>
        <taxon>Eustigmatophyceae</taxon>
        <taxon>Eustigmatales</taxon>
        <taxon>Monodopsidaceae</taxon>
        <taxon>Nannochloropsis</taxon>
    </lineage>
</organism>
<feature type="signal peptide" evidence="4">
    <location>
        <begin position="1"/>
        <end position="21"/>
    </location>
</feature>
<accession>W7TJC2</accession>
<dbReference type="PANTHER" id="PTHR46116">
    <property type="entry name" value="(E3-INDEPENDENT) E2 UBIQUITIN-CONJUGATING ENZYME"/>
    <property type="match status" value="1"/>
</dbReference>
<feature type="region of interest" description="Disordered" evidence="3">
    <location>
        <begin position="200"/>
        <end position="289"/>
    </location>
</feature>
<dbReference type="InterPro" id="IPR016135">
    <property type="entry name" value="UBQ-conjugating_enzyme/RWD"/>
</dbReference>
<protein>
    <submittedName>
        <fullName evidence="5">Ubiquitin conjugating enzyme family protein</fullName>
    </submittedName>
</protein>
<name>W7TJC2_9STRA</name>
<feature type="non-terminal residue" evidence="5">
    <location>
        <position position="1"/>
    </location>
</feature>
<evidence type="ECO:0000256" key="4">
    <source>
        <dbReference type="SAM" id="SignalP"/>
    </source>
</evidence>
<feature type="compositionally biased region" description="Basic and acidic residues" evidence="3">
    <location>
        <begin position="276"/>
        <end position="289"/>
    </location>
</feature>
<dbReference type="EMBL" id="AZIL01000702">
    <property type="protein sequence ID" value="EWM26162.1"/>
    <property type="molecule type" value="Genomic_DNA"/>
</dbReference>
<comment type="caution">
    <text evidence="5">The sequence shown here is derived from an EMBL/GenBank/DDBJ whole genome shotgun (WGS) entry which is preliminary data.</text>
</comment>
<evidence type="ECO:0000256" key="3">
    <source>
        <dbReference type="SAM" id="MobiDB-lite"/>
    </source>
</evidence>
<dbReference type="GO" id="GO:0016740">
    <property type="term" value="F:transferase activity"/>
    <property type="evidence" value="ECO:0007669"/>
    <property type="project" value="UniProtKB-KW"/>
</dbReference>
<keyword evidence="6" id="KW-1185">Reference proteome</keyword>
<evidence type="ECO:0000313" key="5">
    <source>
        <dbReference type="EMBL" id="EWM26162.1"/>
    </source>
</evidence>
<dbReference type="OrthoDB" id="47801at2759"/>
<feature type="chain" id="PRO_5004900935" evidence="4">
    <location>
        <begin position="22"/>
        <end position="289"/>
    </location>
</feature>
<dbReference type="Proteomes" id="UP000019335">
    <property type="component" value="Chromosome 9"/>
</dbReference>